<protein>
    <recommendedName>
        <fullName evidence="3">Ribosome maturation factor RimP</fullName>
    </recommendedName>
</protein>
<keyword evidence="8" id="KW-1185">Reference proteome</keyword>
<dbReference type="Gene3D" id="2.30.30.180">
    <property type="entry name" value="Ribosome maturation factor RimP, C-terminal domain"/>
    <property type="match status" value="1"/>
</dbReference>
<organism evidence="7 8">
    <name type="scientific">Bradyrhizobium ontarionense</name>
    <dbReference type="NCBI Taxonomy" id="2898149"/>
    <lineage>
        <taxon>Bacteria</taxon>
        <taxon>Pseudomonadati</taxon>
        <taxon>Pseudomonadota</taxon>
        <taxon>Alphaproteobacteria</taxon>
        <taxon>Hyphomicrobiales</taxon>
        <taxon>Nitrobacteraceae</taxon>
        <taxon>Bradyrhizobium</taxon>
    </lineage>
</organism>
<evidence type="ECO:0000313" key="7">
    <source>
        <dbReference type="EMBL" id="UFZ02240.1"/>
    </source>
</evidence>
<dbReference type="Gene3D" id="3.30.300.70">
    <property type="entry name" value="RimP-like superfamily, N-terminal"/>
    <property type="match status" value="1"/>
</dbReference>
<evidence type="ECO:0000256" key="1">
    <source>
        <dbReference type="ARBA" id="ARBA00022490"/>
    </source>
</evidence>
<evidence type="ECO:0000259" key="5">
    <source>
        <dbReference type="Pfam" id="PF02576"/>
    </source>
</evidence>
<dbReference type="InterPro" id="IPR003728">
    <property type="entry name" value="Ribosome_maturation_RimP"/>
</dbReference>
<evidence type="ECO:0000313" key="8">
    <source>
        <dbReference type="Proteomes" id="UP001431010"/>
    </source>
</evidence>
<evidence type="ECO:0000259" key="6">
    <source>
        <dbReference type="Pfam" id="PF17384"/>
    </source>
</evidence>
<sequence length="256" mass="28048">MTEPTFATADTDLLTEPRLVIEPGAAARVAAVADPVLQGMGYRLVRIRISGEAGCTVQVMAERPDGSMQIEDCEAVSRALSPVLDIADPIERAYRLEISSPGIDRPLVRRSDFLRHAGHLVKIEMAVAYQNRKRFRGIIKGVEGDGVRISRDDVAKDQEPDVVLPMADIGDAKLVLTDELIAESMRRGKAAEREKKRDLGLAPPLAPHAKPAAQAKPAKLKEKPKDKQPAKKPLPTNTKKHRLAADRVRRGEIDPD</sequence>
<gene>
    <name evidence="3 7" type="primary">rimP</name>
    <name evidence="7" type="ORF">LQG66_23440</name>
</gene>
<dbReference type="SUPFAM" id="SSF74942">
    <property type="entry name" value="YhbC-like, C-terminal domain"/>
    <property type="match status" value="1"/>
</dbReference>
<accession>A0ABY3R4K7</accession>
<dbReference type="EMBL" id="CP088156">
    <property type="protein sequence ID" value="UFZ02240.1"/>
    <property type="molecule type" value="Genomic_DNA"/>
</dbReference>
<evidence type="ECO:0000256" key="4">
    <source>
        <dbReference type="SAM" id="MobiDB-lite"/>
    </source>
</evidence>
<keyword evidence="1 3" id="KW-0963">Cytoplasm</keyword>
<dbReference type="PANTHER" id="PTHR33867">
    <property type="entry name" value="RIBOSOME MATURATION FACTOR RIMP"/>
    <property type="match status" value="1"/>
</dbReference>
<comment type="function">
    <text evidence="3">Required for maturation of 30S ribosomal subunits.</text>
</comment>
<dbReference type="InterPro" id="IPR028989">
    <property type="entry name" value="RimP_N"/>
</dbReference>
<dbReference type="RefSeq" id="WP_231318030.1">
    <property type="nucleotide sequence ID" value="NZ_CP088156.1"/>
</dbReference>
<comment type="similarity">
    <text evidence="3">Belongs to the RimP family.</text>
</comment>
<dbReference type="NCBIfam" id="NF000933">
    <property type="entry name" value="PRK00092.2-6"/>
    <property type="match status" value="1"/>
</dbReference>
<feature type="region of interest" description="Disordered" evidence="4">
    <location>
        <begin position="187"/>
        <end position="256"/>
    </location>
</feature>
<keyword evidence="2 3" id="KW-0690">Ribosome biogenesis</keyword>
<evidence type="ECO:0000256" key="2">
    <source>
        <dbReference type="ARBA" id="ARBA00022517"/>
    </source>
</evidence>
<dbReference type="Pfam" id="PF17384">
    <property type="entry name" value="DUF150_C"/>
    <property type="match status" value="1"/>
</dbReference>
<feature type="compositionally biased region" description="Basic and acidic residues" evidence="4">
    <location>
        <begin position="187"/>
        <end position="199"/>
    </location>
</feature>
<name>A0ABY3R4K7_9BRAD</name>
<proteinExistence type="inferred from homology"/>
<feature type="domain" description="Ribosome maturation factor RimP N-terminal" evidence="5">
    <location>
        <begin position="33"/>
        <end position="104"/>
    </location>
</feature>
<feature type="compositionally biased region" description="Basic and acidic residues" evidence="4">
    <location>
        <begin position="219"/>
        <end position="229"/>
    </location>
</feature>
<dbReference type="Pfam" id="PF02576">
    <property type="entry name" value="RimP_N"/>
    <property type="match status" value="1"/>
</dbReference>
<dbReference type="InterPro" id="IPR035956">
    <property type="entry name" value="RimP_N_sf"/>
</dbReference>
<dbReference type="SUPFAM" id="SSF75420">
    <property type="entry name" value="YhbC-like, N-terminal domain"/>
    <property type="match status" value="1"/>
</dbReference>
<dbReference type="NCBIfam" id="NF000932">
    <property type="entry name" value="PRK00092.2-5"/>
    <property type="match status" value="1"/>
</dbReference>
<evidence type="ECO:0000256" key="3">
    <source>
        <dbReference type="HAMAP-Rule" id="MF_01077"/>
    </source>
</evidence>
<reference evidence="7" key="1">
    <citation type="journal article" date="2024" name="Antonie Van Leeuwenhoek">
        <title>Bradyrhizobium ontarionense sp. nov., a novel bacterial symbiont isolated from Aeschynomene indica (Indian jointvetch), harbours photosynthesis, nitrogen fixation and nitrous oxide (N2O) reductase genes.</title>
        <authorList>
            <person name="Bromfield E.S.P."/>
            <person name="Cloutier S."/>
        </authorList>
    </citation>
    <scope>NUCLEOTIDE SEQUENCE</scope>
    <source>
        <strain evidence="7">A19</strain>
    </source>
</reference>
<dbReference type="InterPro" id="IPR028998">
    <property type="entry name" value="RimP_C"/>
</dbReference>
<feature type="compositionally biased region" description="Basic and acidic residues" evidence="4">
    <location>
        <begin position="243"/>
        <end position="256"/>
    </location>
</feature>
<feature type="domain" description="Ribosome maturation factor RimP C-terminal" evidence="6">
    <location>
        <begin position="107"/>
        <end position="177"/>
    </location>
</feature>
<comment type="subcellular location">
    <subcellularLocation>
        <location evidence="3">Cytoplasm</location>
    </subcellularLocation>
</comment>
<dbReference type="PANTHER" id="PTHR33867:SF1">
    <property type="entry name" value="RIBOSOME MATURATION FACTOR RIMP"/>
    <property type="match status" value="1"/>
</dbReference>
<dbReference type="Proteomes" id="UP001431010">
    <property type="component" value="Chromosome"/>
</dbReference>
<dbReference type="InterPro" id="IPR036847">
    <property type="entry name" value="RimP_C_sf"/>
</dbReference>
<dbReference type="CDD" id="cd01734">
    <property type="entry name" value="YlxS_C"/>
    <property type="match status" value="1"/>
</dbReference>
<dbReference type="HAMAP" id="MF_01077">
    <property type="entry name" value="RimP"/>
    <property type="match status" value="1"/>
</dbReference>
<feature type="compositionally biased region" description="Low complexity" evidence="4">
    <location>
        <begin position="201"/>
        <end position="217"/>
    </location>
</feature>